<evidence type="ECO:0000313" key="1">
    <source>
        <dbReference type="EMBL" id="OAJ37506.1"/>
    </source>
</evidence>
<reference evidence="1 2" key="2">
    <citation type="submission" date="2016-05" db="EMBL/GenBank/DDBJ databases">
        <title>Lineage-specific infection strategies underlie the spectrum of fungal disease in amphibians.</title>
        <authorList>
            <person name="Cuomo C.A."/>
            <person name="Farrer R.A."/>
            <person name="James T."/>
            <person name="Longcore J."/>
            <person name="Birren B."/>
        </authorList>
    </citation>
    <scope>NUCLEOTIDE SEQUENCE [LARGE SCALE GENOMIC DNA]</scope>
    <source>
        <strain evidence="1 2">JEL423</strain>
    </source>
</reference>
<protein>
    <submittedName>
        <fullName evidence="1">Uncharacterized protein</fullName>
    </submittedName>
</protein>
<dbReference type="AlphaFoldDB" id="A0A177WCH9"/>
<name>A0A177WCH9_BATDL</name>
<dbReference type="Proteomes" id="UP000077115">
    <property type="component" value="Unassembled WGS sequence"/>
</dbReference>
<accession>A0A177WCH9</accession>
<dbReference type="VEuPathDB" id="FungiDB:BDEG_21519"/>
<dbReference type="EMBL" id="DS022300">
    <property type="protein sequence ID" value="OAJ37506.1"/>
    <property type="molecule type" value="Genomic_DNA"/>
</dbReference>
<evidence type="ECO:0000313" key="2">
    <source>
        <dbReference type="Proteomes" id="UP000077115"/>
    </source>
</evidence>
<organism evidence="1 2">
    <name type="scientific">Batrachochytrium dendrobatidis (strain JEL423)</name>
    <dbReference type="NCBI Taxonomy" id="403673"/>
    <lineage>
        <taxon>Eukaryota</taxon>
        <taxon>Fungi</taxon>
        <taxon>Fungi incertae sedis</taxon>
        <taxon>Chytridiomycota</taxon>
        <taxon>Chytridiomycota incertae sedis</taxon>
        <taxon>Chytridiomycetes</taxon>
        <taxon>Rhizophydiales</taxon>
        <taxon>Rhizophydiales incertae sedis</taxon>
        <taxon>Batrachochytrium</taxon>
    </lineage>
</organism>
<sequence>MVISQQQLKAFGDDHFSSSRIASFRSLMFPSGSTHIGSSHSNESDTNAQPSWADYCSTCQTEIYHYYTSLGWIHKPHSTDSQSIKNGVSDTNEYCEQAILKVPPNSTFKKRRVQSEVFQADAELEEHTDQLQHTTHSDDYDELNVELTPEMIEMFRFSEAFRREDWLCSMAFCEYEFKQEQKQEQIQARQEKARVDSNADNKIVMRSALVSTAIASSNTAHSFGIATLEHYLQARFNVDLSERHPVLWPVLPIDF</sequence>
<dbReference type="OrthoDB" id="10578016at2759"/>
<gene>
    <name evidence="1" type="ORF">BDEG_21519</name>
</gene>
<proteinExistence type="predicted"/>
<reference evidence="1 2" key="1">
    <citation type="submission" date="2006-10" db="EMBL/GenBank/DDBJ databases">
        <title>The Genome Sequence of Batrachochytrium dendrobatidis JEL423.</title>
        <authorList>
            <consortium name="The Broad Institute Genome Sequencing Platform"/>
            <person name="Birren B."/>
            <person name="Lander E."/>
            <person name="Galagan J."/>
            <person name="Cuomo C."/>
            <person name="Devon K."/>
            <person name="Jaffe D."/>
            <person name="Butler J."/>
            <person name="Alvarez P."/>
            <person name="Gnerre S."/>
            <person name="Grabherr M."/>
            <person name="Kleber M."/>
            <person name="Mauceli E."/>
            <person name="Brockman W."/>
            <person name="Young S."/>
            <person name="LaButti K."/>
            <person name="Sykes S."/>
            <person name="DeCaprio D."/>
            <person name="Crawford M."/>
            <person name="Koehrsen M."/>
            <person name="Engels R."/>
            <person name="Montgomery P."/>
            <person name="Pearson M."/>
            <person name="Howarth C."/>
            <person name="Larson L."/>
            <person name="White J."/>
            <person name="O'Leary S."/>
            <person name="Kodira C."/>
            <person name="Zeng Q."/>
            <person name="Yandava C."/>
            <person name="Alvarado L."/>
            <person name="Longcore J."/>
            <person name="James T."/>
        </authorList>
    </citation>
    <scope>NUCLEOTIDE SEQUENCE [LARGE SCALE GENOMIC DNA]</scope>
    <source>
        <strain evidence="1 2">JEL423</strain>
    </source>
</reference>